<proteinExistence type="predicted"/>
<organism evidence="2 3">
    <name type="scientific">Nocardioides cremeus</name>
    <dbReference type="NCBI Taxonomy" id="3058044"/>
    <lineage>
        <taxon>Bacteria</taxon>
        <taxon>Bacillati</taxon>
        <taxon>Actinomycetota</taxon>
        <taxon>Actinomycetes</taxon>
        <taxon>Propionibacteriales</taxon>
        <taxon>Nocardioidaceae</taxon>
        <taxon>Nocardioides</taxon>
    </lineage>
</organism>
<keyword evidence="1" id="KW-0732">Signal</keyword>
<dbReference type="EMBL" id="JAULSC010000012">
    <property type="protein sequence ID" value="MDO3396561.1"/>
    <property type="molecule type" value="Genomic_DNA"/>
</dbReference>
<evidence type="ECO:0000313" key="3">
    <source>
        <dbReference type="Proteomes" id="UP001168363"/>
    </source>
</evidence>
<sequence>MTTPPLLRALLGVLLACTLVAVAGAPASAKVVERESFQDDFSFVDDDFCGAGIDVLVEGVADVRYQVNTRGPDSEAYYLEHVRVRTILTDLATGQTATDIQPNTLGKDQSVTDNGDGTLTIVFLGTGGARLYGDDGRLIAKNSGQVRFEIMVDAETFEEISRELIFGSTGTNDDFCEAVLTDWGYL</sequence>
<protein>
    <submittedName>
        <fullName evidence="2">Uncharacterized protein</fullName>
    </submittedName>
</protein>
<feature type="chain" id="PRO_5045448921" evidence="1">
    <location>
        <begin position="30"/>
        <end position="186"/>
    </location>
</feature>
<gene>
    <name evidence="2" type="ORF">QWJ41_12585</name>
</gene>
<evidence type="ECO:0000313" key="2">
    <source>
        <dbReference type="EMBL" id="MDO3396561.1"/>
    </source>
</evidence>
<name>A0ABT8TRG2_9ACTN</name>
<dbReference type="RefSeq" id="WP_302708664.1">
    <property type="nucleotide sequence ID" value="NZ_JAULSC010000012.1"/>
</dbReference>
<keyword evidence="3" id="KW-1185">Reference proteome</keyword>
<evidence type="ECO:0000256" key="1">
    <source>
        <dbReference type="SAM" id="SignalP"/>
    </source>
</evidence>
<dbReference type="Proteomes" id="UP001168363">
    <property type="component" value="Unassembled WGS sequence"/>
</dbReference>
<comment type="caution">
    <text evidence="2">The sequence shown here is derived from an EMBL/GenBank/DDBJ whole genome shotgun (WGS) entry which is preliminary data.</text>
</comment>
<feature type="signal peptide" evidence="1">
    <location>
        <begin position="1"/>
        <end position="29"/>
    </location>
</feature>
<accession>A0ABT8TRG2</accession>
<reference evidence="2" key="1">
    <citation type="submission" date="2023-06" db="EMBL/GenBank/DDBJ databases">
        <title>Genome sequence of Nocardioides sp. SOB44.</title>
        <authorList>
            <person name="Zhang G."/>
        </authorList>
    </citation>
    <scope>NUCLEOTIDE SEQUENCE</scope>
    <source>
        <strain evidence="2">SOB44</strain>
    </source>
</reference>